<dbReference type="Ensembl" id="ENSSLDT00000018797.1">
    <property type="protein sequence ID" value="ENSSLDP00000018180.1"/>
    <property type="gene ID" value="ENSSLDG00000014295.1"/>
</dbReference>
<keyword evidence="3" id="KW-1185">Reference proteome</keyword>
<feature type="domain" description="PDZ" evidence="1">
    <location>
        <begin position="1"/>
        <end position="62"/>
    </location>
</feature>
<dbReference type="SUPFAM" id="SSF50156">
    <property type="entry name" value="PDZ domain-like"/>
    <property type="match status" value="1"/>
</dbReference>
<dbReference type="InterPro" id="IPR036034">
    <property type="entry name" value="PDZ_sf"/>
</dbReference>
<accession>A0A3B4XR88</accession>
<proteinExistence type="predicted"/>
<dbReference type="SMART" id="SM00228">
    <property type="entry name" value="PDZ"/>
    <property type="match status" value="1"/>
</dbReference>
<sequence length="127" mass="14014">RMGRTDNLKTIWLLLAGNRDRSRLSIFVVGLNPGGPALDGRLMQGDQILSVNGDDTRHASQETRGTVTLDVLLGLGDPLSLPATDTESSTWRRGVHDSYRPTCCETVVRGKLLAWKVHRPTMTVFND</sequence>
<dbReference type="InterPro" id="IPR001478">
    <property type="entry name" value="PDZ"/>
</dbReference>
<evidence type="ECO:0000313" key="2">
    <source>
        <dbReference type="Ensembl" id="ENSSLDP00000018180.1"/>
    </source>
</evidence>
<evidence type="ECO:0000259" key="1">
    <source>
        <dbReference type="PROSITE" id="PS50106"/>
    </source>
</evidence>
<dbReference type="AlphaFoldDB" id="A0A3B4XR88"/>
<reference evidence="2" key="2">
    <citation type="submission" date="2025-09" db="UniProtKB">
        <authorList>
            <consortium name="Ensembl"/>
        </authorList>
    </citation>
    <scope>IDENTIFICATION</scope>
</reference>
<evidence type="ECO:0000313" key="3">
    <source>
        <dbReference type="Proteomes" id="UP000261360"/>
    </source>
</evidence>
<protein>
    <recommendedName>
        <fullName evidence="1">PDZ domain-containing protein</fullName>
    </recommendedName>
</protein>
<dbReference type="PROSITE" id="PS50106">
    <property type="entry name" value="PDZ"/>
    <property type="match status" value="1"/>
</dbReference>
<dbReference type="Proteomes" id="UP000261360">
    <property type="component" value="Unplaced"/>
</dbReference>
<reference evidence="2" key="1">
    <citation type="submission" date="2025-08" db="UniProtKB">
        <authorList>
            <consortium name="Ensembl"/>
        </authorList>
    </citation>
    <scope>IDENTIFICATION</scope>
</reference>
<dbReference type="Gene3D" id="2.30.42.10">
    <property type="match status" value="1"/>
</dbReference>
<dbReference type="Pfam" id="PF00595">
    <property type="entry name" value="PDZ"/>
    <property type="match status" value="1"/>
</dbReference>
<name>A0A3B4XR88_SERLL</name>
<organism evidence="2 3">
    <name type="scientific">Seriola lalandi dorsalis</name>
    <dbReference type="NCBI Taxonomy" id="1841481"/>
    <lineage>
        <taxon>Eukaryota</taxon>
        <taxon>Metazoa</taxon>
        <taxon>Chordata</taxon>
        <taxon>Craniata</taxon>
        <taxon>Vertebrata</taxon>
        <taxon>Euteleostomi</taxon>
        <taxon>Actinopterygii</taxon>
        <taxon>Neopterygii</taxon>
        <taxon>Teleostei</taxon>
        <taxon>Neoteleostei</taxon>
        <taxon>Acanthomorphata</taxon>
        <taxon>Carangaria</taxon>
        <taxon>Carangiformes</taxon>
        <taxon>Carangidae</taxon>
        <taxon>Seriola</taxon>
    </lineage>
</organism>